<keyword evidence="3" id="KW-1185">Reference proteome</keyword>
<dbReference type="EMBL" id="MQVX01000001">
    <property type="protein sequence ID" value="PQJ16845.1"/>
    <property type="molecule type" value="Genomic_DNA"/>
</dbReference>
<name>A0A2S7TBD3_9FLAO</name>
<feature type="chain" id="PRO_5015511380" description="DUF2141 domain-containing protein" evidence="1">
    <location>
        <begin position="20"/>
        <end position="140"/>
    </location>
</feature>
<protein>
    <recommendedName>
        <fullName evidence="4">DUF2141 domain-containing protein</fullName>
    </recommendedName>
</protein>
<dbReference type="Proteomes" id="UP000239366">
    <property type="component" value="Unassembled WGS sequence"/>
</dbReference>
<dbReference type="Pfam" id="PF09912">
    <property type="entry name" value="DUF2141"/>
    <property type="match status" value="1"/>
</dbReference>
<organism evidence="2 3">
    <name type="scientific">Aureicoccus marinus</name>
    <dbReference type="NCBI Taxonomy" id="754435"/>
    <lineage>
        <taxon>Bacteria</taxon>
        <taxon>Pseudomonadati</taxon>
        <taxon>Bacteroidota</taxon>
        <taxon>Flavobacteriia</taxon>
        <taxon>Flavobacteriales</taxon>
        <taxon>Flavobacteriaceae</taxon>
        <taxon>Aureicoccus</taxon>
    </lineage>
</organism>
<keyword evidence="1" id="KW-0732">Signal</keyword>
<feature type="signal peptide" evidence="1">
    <location>
        <begin position="1"/>
        <end position="19"/>
    </location>
</feature>
<reference evidence="3" key="1">
    <citation type="submission" date="2016-11" db="EMBL/GenBank/DDBJ databases">
        <title>Trade-off between light-utilization and light-protection in marine flavobacteria.</title>
        <authorList>
            <person name="Kumagai Y."/>
            <person name="Yoshizawa S."/>
            <person name="Kogure K."/>
        </authorList>
    </citation>
    <scope>NUCLEOTIDE SEQUENCE [LARGE SCALE GENOMIC DNA]</scope>
    <source>
        <strain evidence="3">SG-18</strain>
    </source>
</reference>
<evidence type="ECO:0000256" key="1">
    <source>
        <dbReference type="SAM" id="SignalP"/>
    </source>
</evidence>
<evidence type="ECO:0000313" key="2">
    <source>
        <dbReference type="EMBL" id="PQJ16845.1"/>
    </source>
</evidence>
<sequence length="140" mass="15588">MFKKAFFTVLLLCTVALSAQHNLQVKVTGIPKSEGHIRVALYTSADGFLKFEQVYRAGSAKTSKGTTQIVFKDLPQGTYAIALYHDENSNSELDKNWLGIPKEKVAFSKAKMRAFGPPPFKDCAFKLQEDMLIEIPISKS</sequence>
<comment type="caution">
    <text evidence="2">The sequence shown here is derived from an EMBL/GenBank/DDBJ whole genome shotgun (WGS) entry which is preliminary data.</text>
</comment>
<evidence type="ECO:0008006" key="4">
    <source>
        <dbReference type="Google" id="ProtNLM"/>
    </source>
</evidence>
<dbReference type="AlphaFoldDB" id="A0A2S7TBD3"/>
<evidence type="ECO:0000313" key="3">
    <source>
        <dbReference type="Proteomes" id="UP000239366"/>
    </source>
</evidence>
<gene>
    <name evidence="2" type="ORF">BST99_10495</name>
</gene>
<proteinExistence type="predicted"/>
<dbReference type="InterPro" id="IPR018673">
    <property type="entry name" value="DUF2141"/>
</dbReference>
<dbReference type="OrthoDB" id="9788332at2"/>
<accession>A0A2S7TBD3</accession>